<evidence type="ECO:0000313" key="3">
    <source>
        <dbReference type="EMBL" id="PIE35940.1"/>
    </source>
</evidence>
<protein>
    <submittedName>
        <fullName evidence="3">Glycosyl transferase</fullName>
    </submittedName>
</protein>
<dbReference type="CDD" id="cd02511">
    <property type="entry name" value="Beta4Glucosyltransferase"/>
    <property type="match status" value="1"/>
</dbReference>
<evidence type="ECO:0000259" key="2">
    <source>
        <dbReference type="Pfam" id="PF00535"/>
    </source>
</evidence>
<gene>
    <name evidence="3" type="ORF">CSA56_02105</name>
</gene>
<name>A0A2G6KKM6_9BACT</name>
<evidence type="ECO:0000256" key="1">
    <source>
        <dbReference type="SAM" id="Phobius"/>
    </source>
</evidence>
<organism evidence="3 4">
    <name type="scientific">candidate division KSB3 bacterium</name>
    <dbReference type="NCBI Taxonomy" id="2044937"/>
    <lineage>
        <taxon>Bacteria</taxon>
        <taxon>candidate division KSB3</taxon>
    </lineage>
</organism>
<keyword evidence="3" id="KW-0808">Transferase</keyword>
<reference evidence="3 4" key="1">
    <citation type="submission" date="2017-10" db="EMBL/GenBank/DDBJ databases">
        <title>Novel microbial diversity and functional potential in the marine mammal oral microbiome.</title>
        <authorList>
            <person name="Dudek N.K."/>
            <person name="Sun C.L."/>
            <person name="Burstein D."/>
            <person name="Kantor R.S."/>
            <person name="Aliaga Goltsman D.S."/>
            <person name="Bik E.M."/>
            <person name="Thomas B.C."/>
            <person name="Banfield J.F."/>
            <person name="Relman D.A."/>
        </authorList>
    </citation>
    <scope>NUCLEOTIDE SEQUENCE [LARGE SCALE GENOMIC DNA]</scope>
    <source>
        <strain evidence="3">DOLJORAL78_47_16</strain>
    </source>
</reference>
<dbReference type="Pfam" id="PF00535">
    <property type="entry name" value="Glycos_transf_2"/>
    <property type="match status" value="1"/>
</dbReference>
<dbReference type="AlphaFoldDB" id="A0A2G6KKM6"/>
<dbReference type="GO" id="GO:0016740">
    <property type="term" value="F:transferase activity"/>
    <property type="evidence" value="ECO:0007669"/>
    <property type="project" value="UniProtKB-KW"/>
</dbReference>
<comment type="caution">
    <text evidence="3">The sequence shown here is derived from an EMBL/GenBank/DDBJ whole genome shotgun (WGS) entry which is preliminary data.</text>
</comment>
<evidence type="ECO:0000313" key="4">
    <source>
        <dbReference type="Proteomes" id="UP000230821"/>
    </source>
</evidence>
<keyword evidence="1" id="KW-0812">Transmembrane</keyword>
<dbReference type="PANTHER" id="PTHR43630:SF2">
    <property type="entry name" value="GLYCOSYLTRANSFERASE"/>
    <property type="match status" value="1"/>
</dbReference>
<dbReference type="SUPFAM" id="SSF53448">
    <property type="entry name" value="Nucleotide-diphospho-sugar transferases"/>
    <property type="match status" value="1"/>
</dbReference>
<keyword evidence="1" id="KW-0472">Membrane</keyword>
<dbReference type="EMBL" id="PDSK01000029">
    <property type="protein sequence ID" value="PIE35940.1"/>
    <property type="molecule type" value="Genomic_DNA"/>
</dbReference>
<feature type="domain" description="Glycosyltransferase 2-like" evidence="2">
    <location>
        <begin position="8"/>
        <end position="125"/>
    </location>
</feature>
<dbReference type="PANTHER" id="PTHR43630">
    <property type="entry name" value="POLY-BETA-1,6-N-ACETYL-D-GLUCOSAMINE SYNTHASE"/>
    <property type="match status" value="1"/>
</dbReference>
<proteinExistence type="predicted"/>
<dbReference type="InterPro" id="IPR001173">
    <property type="entry name" value="Glyco_trans_2-like"/>
</dbReference>
<accession>A0A2G6KKM6</accession>
<feature type="transmembrane region" description="Helical" evidence="1">
    <location>
        <begin position="188"/>
        <end position="209"/>
    </location>
</feature>
<keyword evidence="1" id="KW-1133">Transmembrane helix</keyword>
<sequence>MQTRQKLSVAIITFNEENRIRDALESVTWADEIVVVDSMSTDRTVDICCKYTEHVYQIPWHGHVKQKQIATDKTSHDWVLSIDADERVSPELAKEIQQALIGTPRYAGYYMPRKTYYLGDWIRHCGWYPDYKLRVFQKQKGGWAGKDPHDKVEVQGLTTHFRGNLYHYTYRDISHHVQTLNSYSSISAGLKTGSVSGAGIFFHTVFTFFKKYILKQGFRDGTRGLIVCLLASFTVMLKYAKLWERRNT</sequence>
<dbReference type="InterPro" id="IPR029044">
    <property type="entry name" value="Nucleotide-diphossugar_trans"/>
</dbReference>
<dbReference type="Proteomes" id="UP000230821">
    <property type="component" value="Unassembled WGS sequence"/>
</dbReference>
<dbReference type="Gene3D" id="3.90.550.10">
    <property type="entry name" value="Spore Coat Polysaccharide Biosynthesis Protein SpsA, Chain A"/>
    <property type="match status" value="1"/>
</dbReference>
<feature type="transmembrane region" description="Helical" evidence="1">
    <location>
        <begin position="221"/>
        <end position="240"/>
    </location>
</feature>